<feature type="compositionally biased region" description="Low complexity" evidence="5">
    <location>
        <begin position="244"/>
        <end position="263"/>
    </location>
</feature>
<comment type="subcellular location">
    <subcellularLocation>
        <location evidence="1">Cytoplasm</location>
    </subcellularLocation>
</comment>
<proteinExistence type="predicted"/>
<evidence type="ECO:0000256" key="1">
    <source>
        <dbReference type="ARBA" id="ARBA00004496"/>
    </source>
</evidence>
<dbReference type="STRING" id="2070753.A0A3A2ZQS9"/>
<feature type="region of interest" description="Disordered" evidence="5">
    <location>
        <begin position="516"/>
        <end position="546"/>
    </location>
</feature>
<dbReference type="GO" id="GO:0034058">
    <property type="term" value="P:endosomal vesicle fusion"/>
    <property type="evidence" value="ECO:0007669"/>
    <property type="project" value="TreeGrafter"/>
</dbReference>
<dbReference type="PANTHER" id="PTHR12894:SF27">
    <property type="entry name" value="TRANSFORMING GROWTH FACTOR-BETA RECEPTOR-ASSOCIATED PROTEIN 1"/>
    <property type="match status" value="1"/>
</dbReference>
<feature type="region of interest" description="Disordered" evidence="5">
    <location>
        <begin position="242"/>
        <end position="349"/>
    </location>
</feature>
<evidence type="ECO:0000313" key="7">
    <source>
        <dbReference type="EMBL" id="RJE19451.1"/>
    </source>
</evidence>
<dbReference type="EMBL" id="MVGC01000404">
    <property type="protein sequence ID" value="RJE19451.1"/>
    <property type="molecule type" value="Genomic_DNA"/>
</dbReference>
<name>A0A3A2ZQS9_9EURO</name>
<evidence type="ECO:0000256" key="3">
    <source>
        <dbReference type="ARBA" id="ARBA00022490"/>
    </source>
</evidence>
<feature type="compositionally biased region" description="Basic and acidic residues" evidence="5">
    <location>
        <begin position="1181"/>
        <end position="1193"/>
    </location>
</feature>
<evidence type="ECO:0000313" key="8">
    <source>
        <dbReference type="Proteomes" id="UP000266188"/>
    </source>
</evidence>
<dbReference type="GO" id="GO:0015031">
    <property type="term" value="P:protein transport"/>
    <property type="evidence" value="ECO:0007669"/>
    <property type="project" value="UniProtKB-KW"/>
</dbReference>
<dbReference type="OrthoDB" id="5325112at2759"/>
<keyword evidence="4" id="KW-0653">Protein transport</keyword>
<reference evidence="8" key="1">
    <citation type="submission" date="2017-02" db="EMBL/GenBank/DDBJ databases">
        <authorList>
            <person name="Tafer H."/>
            <person name="Lopandic K."/>
        </authorList>
    </citation>
    <scope>NUCLEOTIDE SEQUENCE [LARGE SCALE GENOMIC DNA]</scope>
    <source>
        <strain evidence="8">CBS 366.77</strain>
    </source>
</reference>
<evidence type="ECO:0000256" key="5">
    <source>
        <dbReference type="SAM" id="MobiDB-lite"/>
    </source>
</evidence>
<dbReference type="PANTHER" id="PTHR12894">
    <property type="entry name" value="CNH DOMAIN CONTAINING"/>
    <property type="match status" value="1"/>
</dbReference>
<dbReference type="Proteomes" id="UP000266188">
    <property type="component" value="Unassembled WGS sequence"/>
</dbReference>
<keyword evidence="3" id="KW-0963">Cytoplasm</keyword>
<keyword evidence="8" id="KW-1185">Reference proteome</keyword>
<dbReference type="InterPro" id="IPR032914">
    <property type="entry name" value="Vam6/VPS39/TRAP1"/>
</dbReference>
<evidence type="ECO:0000256" key="4">
    <source>
        <dbReference type="ARBA" id="ARBA00022927"/>
    </source>
</evidence>
<keyword evidence="2" id="KW-0813">Transport</keyword>
<accession>A0A3A2ZQS9</accession>
<feature type="region of interest" description="Disordered" evidence="5">
    <location>
        <begin position="1181"/>
        <end position="1216"/>
    </location>
</feature>
<dbReference type="GO" id="GO:0016020">
    <property type="term" value="C:membrane"/>
    <property type="evidence" value="ECO:0007669"/>
    <property type="project" value="TreeGrafter"/>
</dbReference>
<protein>
    <recommendedName>
        <fullName evidence="6">CNH domain-containing protein</fullName>
    </recommendedName>
</protein>
<feature type="compositionally biased region" description="Basic and acidic residues" evidence="5">
    <location>
        <begin position="297"/>
        <end position="312"/>
    </location>
</feature>
<dbReference type="InterPro" id="IPR001180">
    <property type="entry name" value="CNH_dom"/>
</dbReference>
<dbReference type="GO" id="GO:0005737">
    <property type="term" value="C:cytoplasm"/>
    <property type="evidence" value="ECO:0007669"/>
    <property type="project" value="UniProtKB-SubCell"/>
</dbReference>
<dbReference type="AlphaFoldDB" id="A0A3A2ZQS9"/>
<organism evidence="7 8">
    <name type="scientific">Aspergillus sclerotialis</name>
    <dbReference type="NCBI Taxonomy" id="2070753"/>
    <lineage>
        <taxon>Eukaryota</taxon>
        <taxon>Fungi</taxon>
        <taxon>Dikarya</taxon>
        <taxon>Ascomycota</taxon>
        <taxon>Pezizomycotina</taxon>
        <taxon>Eurotiomycetes</taxon>
        <taxon>Eurotiomycetidae</taxon>
        <taxon>Eurotiales</taxon>
        <taxon>Aspergillaceae</taxon>
        <taxon>Aspergillus</taxon>
        <taxon>Aspergillus subgen. Polypaecilum</taxon>
    </lineage>
</organism>
<feature type="compositionally biased region" description="Polar residues" evidence="5">
    <location>
        <begin position="268"/>
        <end position="291"/>
    </location>
</feature>
<evidence type="ECO:0000256" key="2">
    <source>
        <dbReference type="ARBA" id="ARBA00022448"/>
    </source>
</evidence>
<feature type="domain" description="CNH" evidence="6">
    <location>
        <begin position="43"/>
        <end position="447"/>
    </location>
</feature>
<gene>
    <name evidence="7" type="ORF">PHISCL_08211</name>
</gene>
<dbReference type="GO" id="GO:0006914">
    <property type="term" value="P:autophagy"/>
    <property type="evidence" value="ECO:0007669"/>
    <property type="project" value="TreeGrafter"/>
</dbReference>
<evidence type="ECO:0000259" key="6">
    <source>
        <dbReference type="PROSITE" id="PS50219"/>
    </source>
</evidence>
<sequence length="1216" mass="136223">MASEIDHVGPRKRRRITPPTAAPYVLRSLLDNVPLTTEDSNEDVYITCVEYWDGNLYIGTSAAEILHFVHVPPPPEELNEPSFMLASRLPISYSKHASPPPDQQGVQQILLLPTVNKACVLCNGTVTFYLMPELSPAFGNTKVSNCRWIGGLDLNADPEEFESPVVMIADQSRIMLVRIGDDARRIRNIQFPGCLMASRRGTIACVADTHAYSLLDVEHQQKIPLFPISSSNEAFESGHVEDIPTASRPAPRRSPSPSHSASPGDHPNTANTGLSTHAAQLDRSSSVTPDLSTTSDTPRRSTSSEREGDSSVKHSQSPAPEPQPAAPETSKPLPPLPKPPTTRLKPHVLSPTSSEFLLVTGTEETEPGVGMFVNMDGDVVPRGMLNFHRYPECIVIDRGEDDNLIQSSDDTQEERVLAVIDAGQEGTTCKRLEVQRWDTDTGEVEDQKRWVEIPLSEETKQVRVGLRHTSSPSKLEFQEIPHLLRRVRLKTPLLPLHVPAADPRTQASIEQLQKERELFEPHDLTDSEGSRKGDSTSEREWEAERNADETKFARGLATVQGSLVMWVGNQIWRVLRSPFPIQLDDALQSAQSLEGGNKTLHRDVIIEIIESIQDAEPKSETEFIGLNYVKQKGSLLLFEDLVSMEPAARTESAIKSTEEALKQGDLDPRVPLLLIPQLQREVLLGPQGIWIHAGLARIVEPLIQQVEEATIDGAIMDMMKRFLFSWQQKRGYASIMDDTYVFDSVDAALLHLLLEQDASLTPDQRLVSPIRMELNRLVDNWKGNFDRAVELLENYHRLFVLSRLYQSQKMSRNVLKTWRRIIEGETDVGGEVTGAGVEAQMRRYLVKIKDGQLVEEYGSWLAGRNPSLGIQVFADNGSRVKFDPANVVSLLKEKAPNAVQEYLEHLVFAKNYTQYADDLISYYLDSVISVLESSPSARASLAESYSTYRALRPPKPTYMNFITENAPSDPWWQSRLRLLQLLGGGSSTQFSSMRSVNLSYSIPTILTRIEPFQDELVSESIILDGLQGRHREALRLLTHGLGDYDSAVRYCLFGGPRSTSSTGPLSEFAEHSVQSELFKHVLDEFLHIKDVSERIERTSDLLARFASWFEVREVLDLIPDDWSVDILSGFLAHVFRVLVSQTREARIERALSASLNLRVGTEYIDGMEKFGGYIEGPEGLRRLKDHDHGHDPNQHPPMEDNSEWGDMVEAPVQRNE</sequence>
<dbReference type="PROSITE" id="PS50219">
    <property type="entry name" value="CNH"/>
    <property type="match status" value="1"/>
</dbReference>
<comment type="caution">
    <text evidence="7">The sequence shown here is derived from an EMBL/GenBank/DDBJ whole genome shotgun (WGS) entry which is preliminary data.</text>
</comment>